<feature type="transmembrane region" description="Helical" evidence="7">
    <location>
        <begin position="130"/>
        <end position="148"/>
    </location>
</feature>
<evidence type="ECO:0000256" key="6">
    <source>
        <dbReference type="ARBA" id="ARBA00023136"/>
    </source>
</evidence>
<dbReference type="InterPro" id="IPR020846">
    <property type="entry name" value="MFS_dom"/>
</dbReference>
<keyword evidence="5 7" id="KW-1133">Transmembrane helix</keyword>
<comment type="caution">
    <text evidence="9">The sequence shown here is derived from an EMBL/GenBank/DDBJ whole genome shotgun (WGS) entry which is preliminary data.</text>
</comment>
<dbReference type="InterPro" id="IPR050189">
    <property type="entry name" value="MFS_Efflux_Transporters"/>
</dbReference>
<dbReference type="Proteomes" id="UP001596113">
    <property type="component" value="Unassembled WGS sequence"/>
</dbReference>
<dbReference type="PANTHER" id="PTHR43124:SF10">
    <property type="entry name" value="PURINE EFFLUX PUMP PBUE"/>
    <property type="match status" value="1"/>
</dbReference>
<feature type="domain" description="Major facilitator superfamily (MFS) profile" evidence="8">
    <location>
        <begin position="6"/>
        <end position="382"/>
    </location>
</feature>
<evidence type="ECO:0000256" key="3">
    <source>
        <dbReference type="ARBA" id="ARBA00022475"/>
    </source>
</evidence>
<organism evidence="9 10">
    <name type="scientific">Cohnella soli</name>
    <dbReference type="NCBI Taxonomy" id="425005"/>
    <lineage>
        <taxon>Bacteria</taxon>
        <taxon>Bacillati</taxon>
        <taxon>Bacillota</taxon>
        <taxon>Bacilli</taxon>
        <taxon>Bacillales</taxon>
        <taxon>Paenibacillaceae</taxon>
        <taxon>Cohnella</taxon>
    </lineage>
</organism>
<evidence type="ECO:0000256" key="4">
    <source>
        <dbReference type="ARBA" id="ARBA00022692"/>
    </source>
</evidence>
<evidence type="ECO:0000259" key="8">
    <source>
        <dbReference type="PROSITE" id="PS50850"/>
    </source>
</evidence>
<dbReference type="PROSITE" id="PS50850">
    <property type="entry name" value="MFS"/>
    <property type="match status" value="1"/>
</dbReference>
<dbReference type="Pfam" id="PF07690">
    <property type="entry name" value="MFS_1"/>
    <property type="match status" value="1"/>
</dbReference>
<evidence type="ECO:0000256" key="7">
    <source>
        <dbReference type="SAM" id="Phobius"/>
    </source>
</evidence>
<keyword evidence="6 7" id="KW-0472">Membrane</keyword>
<evidence type="ECO:0000313" key="9">
    <source>
        <dbReference type="EMBL" id="MFC5401845.1"/>
    </source>
</evidence>
<dbReference type="InterPro" id="IPR036259">
    <property type="entry name" value="MFS_trans_sf"/>
</dbReference>
<gene>
    <name evidence="9" type="ORF">ACFPOF_03780</name>
</gene>
<proteinExistence type="predicted"/>
<feature type="transmembrane region" description="Helical" evidence="7">
    <location>
        <begin position="359"/>
        <end position="381"/>
    </location>
</feature>
<dbReference type="SUPFAM" id="SSF103473">
    <property type="entry name" value="MFS general substrate transporter"/>
    <property type="match status" value="1"/>
</dbReference>
<feature type="transmembrane region" description="Helical" evidence="7">
    <location>
        <begin position="7"/>
        <end position="28"/>
    </location>
</feature>
<keyword evidence="3" id="KW-1003">Cell membrane</keyword>
<keyword evidence="10" id="KW-1185">Reference proteome</keyword>
<feature type="transmembrane region" description="Helical" evidence="7">
    <location>
        <begin position="239"/>
        <end position="257"/>
    </location>
</feature>
<comment type="subcellular location">
    <subcellularLocation>
        <location evidence="1">Cell membrane</location>
        <topology evidence="1">Multi-pass membrane protein</topology>
    </subcellularLocation>
</comment>
<dbReference type="Gene3D" id="1.20.1250.20">
    <property type="entry name" value="MFS general substrate transporter like domains"/>
    <property type="match status" value="1"/>
</dbReference>
<dbReference type="PANTHER" id="PTHR43124">
    <property type="entry name" value="PURINE EFFLUX PUMP PBUE"/>
    <property type="match status" value="1"/>
</dbReference>
<name>A0ABW0HKZ5_9BACL</name>
<dbReference type="RefSeq" id="WP_378129767.1">
    <property type="nucleotide sequence ID" value="NZ_JBHSMI010000008.1"/>
</dbReference>
<sequence length="409" mass="42906">MSNSWKIYMLAIVSFLVGTSEFIIAGILDRVAEDIGVSVSAAGQLITVFSLAYAFGTPILMAVTARVERRTLMVAALALFVVGNLISFLFTGYAPLMGARVLLALSTGTFVVVSLTVAAKLAPEGKQGSAIATLVMGFSTALIVGVPIGRVVASQYDWKLVFAGIGLLGLLAMLAIWRTIPRSGGEEAVPLRRQISILRSPRIALALTVTFFWIFGYAVLYTYISPFLLEVTGMSERVVSIALFAFGIASLFGSKLGGYSTDRWGVGKTLFTGMTLHASVLALLSVLSPYPALVFPLLMLWAFAAWSSGPTQQYYLITLAPESSGIMLSLNTSVLQLAMAAGAGIGGVAVDAISLTSVGWISVALVTVAAGLTAVSLGVSTRYAKKLAHRREQLAGAAAATIETEVSAG</sequence>
<feature type="transmembrane region" description="Helical" evidence="7">
    <location>
        <begin position="201"/>
        <end position="224"/>
    </location>
</feature>
<dbReference type="EMBL" id="JBHSMI010000008">
    <property type="protein sequence ID" value="MFC5401845.1"/>
    <property type="molecule type" value="Genomic_DNA"/>
</dbReference>
<feature type="transmembrane region" description="Helical" evidence="7">
    <location>
        <begin position="40"/>
        <end position="60"/>
    </location>
</feature>
<evidence type="ECO:0000256" key="5">
    <source>
        <dbReference type="ARBA" id="ARBA00022989"/>
    </source>
</evidence>
<feature type="transmembrane region" description="Helical" evidence="7">
    <location>
        <begin position="72"/>
        <end position="93"/>
    </location>
</feature>
<keyword evidence="4 7" id="KW-0812">Transmembrane</keyword>
<accession>A0ABW0HKZ5</accession>
<dbReference type="CDD" id="cd17324">
    <property type="entry name" value="MFS_NepI_like"/>
    <property type="match status" value="1"/>
</dbReference>
<keyword evidence="2" id="KW-0813">Transport</keyword>
<evidence type="ECO:0000256" key="1">
    <source>
        <dbReference type="ARBA" id="ARBA00004651"/>
    </source>
</evidence>
<reference evidence="10" key="1">
    <citation type="journal article" date="2019" name="Int. J. Syst. Evol. Microbiol.">
        <title>The Global Catalogue of Microorganisms (GCM) 10K type strain sequencing project: providing services to taxonomists for standard genome sequencing and annotation.</title>
        <authorList>
            <consortium name="The Broad Institute Genomics Platform"/>
            <consortium name="The Broad Institute Genome Sequencing Center for Infectious Disease"/>
            <person name="Wu L."/>
            <person name="Ma J."/>
        </authorList>
    </citation>
    <scope>NUCLEOTIDE SEQUENCE [LARGE SCALE GENOMIC DNA]</scope>
    <source>
        <strain evidence="10">CGMCC 1.18575</strain>
    </source>
</reference>
<dbReference type="InterPro" id="IPR011701">
    <property type="entry name" value="MFS"/>
</dbReference>
<feature type="transmembrane region" description="Helical" evidence="7">
    <location>
        <begin position="160"/>
        <end position="180"/>
    </location>
</feature>
<evidence type="ECO:0000313" key="10">
    <source>
        <dbReference type="Proteomes" id="UP001596113"/>
    </source>
</evidence>
<feature type="transmembrane region" description="Helical" evidence="7">
    <location>
        <begin position="99"/>
        <end position="118"/>
    </location>
</feature>
<evidence type="ECO:0000256" key="2">
    <source>
        <dbReference type="ARBA" id="ARBA00022448"/>
    </source>
</evidence>
<protein>
    <submittedName>
        <fullName evidence="9">MFS transporter</fullName>
    </submittedName>
</protein>